<dbReference type="InterPro" id="IPR011606">
    <property type="entry name" value="Brnchd-chn_aa_trnsp_permease"/>
</dbReference>
<evidence type="ECO:0000256" key="5">
    <source>
        <dbReference type="ARBA" id="ARBA00022692"/>
    </source>
</evidence>
<organism evidence="9 10">
    <name type="scientific">Jingyaoa shaoxingensis</name>
    <dbReference type="NCBI Taxonomy" id="2763671"/>
    <lineage>
        <taxon>Bacteria</taxon>
        <taxon>Bacillati</taxon>
        <taxon>Bacillota</taxon>
        <taxon>Clostridia</taxon>
        <taxon>Lachnospirales</taxon>
        <taxon>Lachnospiraceae</taxon>
        <taxon>Jingyaoa</taxon>
    </lineage>
</organism>
<comment type="similarity">
    <text evidence="2">Belongs to the AzlC family.</text>
</comment>
<comment type="subcellular location">
    <subcellularLocation>
        <location evidence="1">Cell membrane</location>
        <topology evidence="1">Multi-pass membrane protein</topology>
    </subcellularLocation>
</comment>
<evidence type="ECO:0000313" key="10">
    <source>
        <dbReference type="Proteomes" id="UP000657421"/>
    </source>
</evidence>
<evidence type="ECO:0000256" key="4">
    <source>
        <dbReference type="ARBA" id="ARBA00022475"/>
    </source>
</evidence>
<name>A0ABR7N608_9FIRM</name>
<dbReference type="PANTHER" id="PTHR34979:SF1">
    <property type="entry name" value="INNER MEMBRANE PROTEIN YGAZ"/>
    <property type="match status" value="1"/>
</dbReference>
<feature type="transmembrane region" description="Helical" evidence="8">
    <location>
        <begin position="185"/>
        <end position="203"/>
    </location>
</feature>
<evidence type="ECO:0000256" key="7">
    <source>
        <dbReference type="ARBA" id="ARBA00023136"/>
    </source>
</evidence>
<sequence>MNSYNLQNFREGLRDGIPIALGYLAVSFTLGIATRNFGIHALPATIMSLTNFTSAGEFAALGIISVGAPYLELALSQLIINLRYLLMSCALSQKLSAETSLFHRFWTGFFITDEIFGVSSSRPGKLNPFYTYGTAAVAIPGWALGTCLGVILGTALPARITRALSVALYGMFLAVIIPPARKNKVIAGLVIAAMLCSSLFSYLPFLADISTGMKVIILTILLSGAAAILFPVKETEENAK</sequence>
<evidence type="ECO:0000256" key="2">
    <source>
        <dbReference type="ARBA" id="ARBA00010735"/>
    </source>
</evidence>
<proteinExistence type="inferred from homology"/>
<dbReference type="Pfam" id="PF03591">
    <property type="entry name" value="AzlC"/>
    <property type="match status" value="1"/>
</dbReference>
<accession>A0ABR7N608</accession>
<reference evidence="9 10" key="1">
    <citation type="submission" date="2020-08" db="EMBL/GenBank/DDBJ databases">
        <title>Genome public.</title>
        <authorList>
            <person name="Liu C."/>
            <person name="Sun Q."/>
        </authorList>
    </citation>
    <scope>NUCLEOTIDE SEQUENCE [LARGE SCALE GENOMIC DNA]</scope>
    <source>
        <strain evidence="9 10">NSJ-46</strain>
    </source>
</reference>
<feature type="transmembrane region" description="Helical" evidence="8">
    <location>
        <begin position="58"/>
        <end position="86"/>
    </location>
</feature>
<feature type="transmembrane region" description="Helical" evidence="8">
    <location>
        <begin position="129"/>
        <end position="154"/>
    </location>
</feature>
<keyword evidence="3" id="KW-0813">Transport</keyword>
<dbReference type="EMBL" id="JACRSZ010000001">
    <property type="protein sequence ID" value="MBC8571837.1"/>
    <property type="molecule type" value="Genomic_DNA"/>
</dbReference>
<dbReference type="RefSeq" id="WP_249306775.1">
    <property type="nucleotide sequence ID" value="NZ_JACRSZ010000001.1"/>
</dbReference>
<protein>
    <submittedName>
        <fullName evidence="9">AzlC family ABC transporter permease</fullName>
    </submittedName>
</protein>
<evidence type="ECO:0000256" key="3">
    <source>
        <dbReference type="ARBA" id="ARBA00022448"/>
    </source>
</evidence>
<gene>
    <name evidence="9" type="ORF">H8716_01855</name>
</gene>
<evidence type="ECO:0000256" key="1">
    <source>
        <dbReference type="ARBA" id="ARBA00004651"/>
    </source>
</evidence>
<keyword evidence="6 8" id="KW-1133">Transmembrane helix</keyword>
<keyword evidence="5 8" id="KW-0812">Transmembrane</keyword>
<comment type="caution">
    <text evidence="9">The sequence shown here is derived from an EMBL/GenBank/DDBJ whole genome shotgun (WGS) entry which is preliminary data.</text>
</comment>
<dbReference type="Proteomes" id="UP000657421">
    <property type="component" value="Unassembled WGS sequence"/>
</dbReference>
<evidence type="ECO:0000256" key="8">
    <source>
        <dbReference type="SAM" id="Phobius"/>
    </source>
</evidence>
<evidence type="ECO:0000313" key="9">
    <source>
        <dbReference type="EMBL" id="MBC8571837.1"/>
    </source>
</evidence>
<keyword evidence="7 8" id="KW-0472">Membrane</keyword>
<feature type="transmembrane region" description="Helical" evidence="8">
    <location>
        <begin position="20"/>
        <end position="38"/>
    </location>
</feature>
<feature type="transmembrane region" description="Helical" evidence="8">
    <location>
        <begin position="160"/>
        <end position="178"/>
    </location>
</feature>
<feature type="transmembrane region" description="Helical" evidence="8">
    <location>
        <begin position="215"/>
        <end position="232"/>
    </location>
</feature>
<evidence type="ECO:0000256" key="6">
    <source>
        <dbReference type="ARBA" id="ARBA00022989"/>
    </source>
</evidence>
<keyword evidence="4" id="KW-1003">Cell membrane</keyword>
<dbReference type="PANTHER" id="PTHR34979">
    <property type="entry name" value="INNER MEMBRANE PROTEIN YGAZ"/>
    <property type="match status" value="1"/>
</dbReference>
<keyword evidence="10" id="KW-1185">Reference proteome</keyword>